<feature type="domain" description="Lipocalin-like" evidence="2">
    <location>
        <begin position="30"/>
        <end position="124"/>
    </location>
</feature>
<evidence type="ECO:0000313" key="4">
    <source>
        <dbReference type="Proteomes" id="UP000717634"/>
    </source>
</evidence>
<reference evidence="3 4" key="1">
    <citation type="submission" date="2020-03" db="EMBL/GenBank/DDBJ databases">
        <title>Genomic Encyclopedia of Type Strains, Phase IV (KMG-V): Genome sequencing to study the core and pangenomes of soil and plant-associated prokaryotes.</title>
        <authorList>
            <person name="Whitman W."/>
        </authorList>
    </citation>
    <scope>NUCLEOTIDE SEQUENCE [LARGE SCALE GENOMIC DNA]</scope>
    <source>
        <strain evidence="3 4">1B</strain>
    </source>
</reference>
<evidence type="ECO:0000313" key="3">
    <source>
        <dbReference type="EMBL" id="NKI92033.1"/>
    </source>
</evidence>
<dbReference type="InterPro" id="IPR024311">
    <property type="entry name" value="Lipocalin-like"/>
</dbReference>
<dbReference type="PROSITE" id="PS51257">
    <property type="entry name" value="PROKAR_LIPOPROTEIN"/>
    <property type="match status" value="1"/>
</dbReference>
<proteinExistence type="predicted"/>
<evidence type="ECO:0000259" key="2">
    <source>
        <dbReference type="Pfam" id="PF13648"/>
    </source>
</evidence>
<dbReference type="Pfam" id="PF13648">
    <property type="entry name" value="Lipocalin_4"/>
    <property type="match status" value="1"/>
</dbReference>
<organism evidence="3 4">
    <name type="scientific">Hymenobacter artigasi</name>
    <dbReference type="NCBI Taxonomy" id="2719616"/>
    <lineage>
        <taxon>Bacteria</taxon>
        <taxon>Pseudomonadati</taxon>
        <taxon>Bacteroidota</taxon>
        <taxon>Cytophagia</taxon>
        <taxon>Cytophagales</taxon>
        <taxon>Hymenobacteraceae</taxon>
        <taxon>Hymenobacter</taxon>
    </lineage>
</organism>
<name>A0ABX1HRQ3_9BACT</name>
<dbReference type="RefSeq" id="WP_168675570.1">
    <property type="nucleotide sequence ID" value="NZ_JAAVTK010000030.1"/>
</dbReference>
<keyword evidence="4" id="KW-1185">Reference proteome</keyword>
<feature type="signal peptide" evidence="1">
    <location>
        <begin position="1"/>
        <end position="24"/>
    </location>
</feature>
<dbReference type="Proteomes" id="UP000717634">
    <property type="component" value="Unassembled WGS sequence"/>
</dbReference>
<dbReference type="EMBL" id="JAAVTK010000030">
    <property type="protein sequence ID" value="NKI92033.1"/>
    <property type="molecule type" value="Genomic_DNA"/>
</dbReference>
<accession>A0ABX1HRQ3</accession>
<feature type="chain" id="PRO_5045578844" description="Lipocalin-like domain-containing protein" evidence="1">
    <location>
        <begin position="25"/>
        <end position="144"/>
    </location>
</feature>
<comment type="caution">
    <text evidence="3">The sequence shown here is derived from an EMBL/GenBank/DDBJ whole genome shotgun (WGS) entry which is preliminary data.</text>
</comment>
<keyword evidence="1" id="KW-0732">Signal</keyword>
<sequence length="144" mass="15218">MKKMLPLFLAAALAVASCSKSDDAPGAAALLGTWVVQSETKVSTPKNGGAATTTTVQKPLPSGLTSITFRADGTYTLVDPSRTYSDSGTYTYANNILTLPYYSTSGVQSAKILAVPELTATRLVTVLSTEDASYKYTTTDLYTR</sequence>
<protein>
    <recommendedName>
        <fullName evidence="2">Lipocalin-like domain-containing protein</fullName>
    </recommendedName>
</protein>
<gene>
    <name evidence="3" type="ORF">HBN54_004657</name>
</gene>
<evidence type="ECO:0000256" key="1">
    <source>
        <dbReference type="SAM" id="SignalP"/>
    </source>
</evidence>